<name>A0A1Z2XQV9_9FIRM</name>
<feature type="transmembrane region" description="Helical" evidence="8">
    <location>
        <begin position="296"/>
        <end position="314"/>
    </location>
</feature>
<keyword evidence="5 8" id="KW-0812">Transmembrane</keyword>
<proteinExistence type="inferred from homology"/>
<accession>A0A1Z2XQV9</accession>
<evidence type="ECO:0000256" key="3">
    <source>
        <dbReference type="ARBA" id="ARBA00022448"/>
    </source>
</evidence>
<dbReference type="GO" id="GO:0009847">
    <property type="term" value="P:spore germination"/>
    <property type="evidence" value="ECO:0007669"/>
    <property type="project" value="InterPro"/>
</dbReference>
<feature type="transmembrane region" description="Helical" evidence="8">
    <location>
        <begin position="182"/>
        <end position="199"/>
    </location>
</feature>
<evidence type="ECO:0000313" key="9">
    <source>
        <dbReference type="EMBL" id="ASB40833.1"/>
    </source>
</evidence>
<feature type="transmembrane region" description="Helical" evidence="8">
    <location>
        <begin position="79"/>
        <end position="104"/>
    </location>
</feature>
<evidence type="ECO:0000313" key="12">
    <source>
        <dbReference type="Proteomes" id="UP000596035"/>
    </source>
</evidence>
<evidence type="ECO:0000256" key="7">
    <source>
        <dbReference type="ARBA" id="ARBA00023136"/>
    </source>
</evidence>
<dbReference type="GO" id="GO:0016020">
    <property type="term" value="C:membrane"/>
    <property type="evidence" value="ECO:0007669"/>
    <property type="project" value="UniProtKB-SubCell"/>
</dbReference>
<dbReference type="RefSeq" id="WP_066541440.1">
    <property type="nucleotide sequence ID" value="NZ_CP021422.1"/>
</dbReference>
<dbReference type="Pfam" id="PF03845">
    <property type="entry name" value="Spore_permease"/>
    <property type="match status" value="1"/>
</dbReference>
<dbReference type="PANTHER" id="PTHR34975:SF2">
    <property type="entry name" value="SPORE GERMINATION PROTEIN A2"/>
    <property type="match status" value="1"/>
</dbReference>
<dbReference type="AlphaFoldDB" id="A0A1Z2XQV9"/>
<keyword evidence="11" id="KW-1185">Reference proteome</keyword>
<dbReference type="Proteomes" id="UP000596035">
    <property type="component" value="Chromosome"/>
</dbReference>
<sequence>MVRTKISQAQFFVSMFVSHILVTIALNAKYTGGESILDNIVSYAIAMIAAVIIALPIWLCQKRGTVPELAVKSMGSVGYIVPAAYWLYFVLAGSSSLALFQIFLMDTVNPGFSASLVTAAIIGVALYGALHGIETVARCASCVLIVMLLGCVLVFGIVVARFDPKNLEPLFQYGYSQTIQGTILFIARTSIFADMAVLLPQVKGRKGWGFAGWILGTAAFVSLTLLLIAGCLGRYAYTQNFPVYVLAALTEVRSLQRLDAVFTGVWMMGLVIKLAMDLYACRVCFFSITGNRERKWPVCGTAILLLGLTMLAVGNSTVQGWLLDPWALFLCTVVSGSVLPLVSWLAAIIRGKGAVK</sequence>
<dbReference type="EMBL" id="CP021422">
    <property type="protein sequence ID" value="ASB40833.1"/>
    <property type="molecule type" value="Genomic_DNA"/>
</dbReference>
<dbReference type="EMBL" id="CP065321">
    <property type="protein sequence ID" value="QQR30117.1"/>
    <property type="molecule type" value="Genomic_DNA"/>
</dbReference>
<comment type="subcellular location">
    <subcellularLocation>
        <location evidence="1">Membrane</location>
        <topology evidence="1">Multi-pass membrane protein</topology>
    </subcellularLocation>
</comment>
<evidence type="ECO:0000256" key="6">
    <source>
        <dbReference type="ARBA" id="ARBA00022989"/>
    </source>
</evidence>
<dbReference type="PANTHER" id="PTHR34975">
    <property type="entry name" value="SPORE GERMINATION PROTEIN A2"/>
    <property type="match status" value="1"/>
</dbReference>
<reference evidence="10 12" key="3">
    <citation type="submission" date="2020-11" db="EMBL/GenBank/DDBJ databases">
        <title>Closed and high quality bacterial genomes of the OMM12 community.</title>
        <authorList>
            <person name="Marbouty M."/>
            <person name="Lamy-Besnier Q."/>
            <person name="Debarbieux L."/>
            <person name="Koszul R."/>
        </authorList>
    </citation>
    <scope>NUCLEOTIDE SEQUENCE [LARGE SCALE GENOMIC DNA]</scope>
    <source>
        <strain evidence="10 12">KB18</strain>
    </source>
</reference>
<gene>
    <name evidence="9" type="ORF">ADH66_09315</name>
    <name evidence="10" type="ORF">I5Q82_19355</name>
</gene>
<feature type="transmembrane region" description="Helical" evidence="8">
    <location>
        <begin position="142"/>
        <end position="162"/>
    </location>
</feature>
<evidence type="ECO:0000256" key="8">
    <source>
        <dbReference type="SAM" id="Phobius"/>
    </source>
</evidence>
<evidence type="ECO:0000313" key="10">
    <source>
        <dbReference type="EMBL" id="QQR30117.1"/>
    </source>
</evidence>
<reference evidence="9" key="1">
    <citation type="journal article" date="2017" name="Genome Announc.">
        <title>High-Quality Whole-Genome Sequences of the Oligo-Mouse-Microbiota Bacterial Community.</title>
        <authorList>
            <person name="Garzetti D."/>
            <person name="Brugiroux S."/>
            <person name="Bunk B."/>
            <person name="Pukall R."/>
            <person name="McCoy K.D."/>
            <person name="Macpherson A.J."/>
            <person name="Stecher B."/>
        </authorList>
    </citation>
    <scope>NUCLEOTIDE SEQUENCE</scope>
    <source>
        <strain evidence="9">KB18</strain>
    </source>
</reference>
<evidence type="ECO:0000256" key="5">
    <source>
        <dbReference type="ARBA" id="ARBA00022692"/>
    </source>
</evidence>
<keyword evidence="6 8" id="KW-1133">Transmembrane helix</keyword>
<feature type="transmembrane region" description="Helical" evidence="8">
    <location>
        <begin position="110"/>
        <end position="130"/>
    </location>
</feature>
<feature type="transmembrane region" description="Helical" evidence="8">
    <location>
        <begin position="211"/>
        <end position="237"/>
    </location>
</feature>
<keyword evidence="3" id="KW-0813">Transport</keyword>
<feature type="transmembrane region" description="Helical" evidence="8">
    <location>
        <begin position="9"/>
        <end position="28"/>
    </location>
</feature>
<evidence type="ECO:0000256" key="1">
    <source>
        <dbReference type="ARBA" id="ARBA00004141"/>
    </source>
</evidence>
<organism evidence="10 12">
    <name type="scientific">Acutalibacter muris</name>
    <dbReference type="NCBI Taxonomy" id="1796620"/>
    <lineage>
        <taxon>Bacteria</taxon>
        <taxon>Bacillati</taxon>
        <taxon>Bacillota</taxon>
        <taxon>Clostridia</taxon>
        <taxon>Eubacteriales</taxon>
        <taxon>Acutalibacteraceae</taxon>
        <taxon>Acutalibacter</taxon>
    </lineage>
</organism>
<dbReference type="InterPro" id="IPR004761">
    <property type="entry name" value="Spore_GerAB"/>
</dbReference>
<keyword evidence="7 8" id="KW-0472">Membrane</keyword>
<dbReference type="KEGG" id="amur:ADH66_09315"/>
<feature type="transmembrane region" description="Helical" evidence="8">
    <location>
        <begin position="257"/>
        <end position="276"/>
    </location>
</feature>
<feature type="transmembrane region" description="Helical" evidence="8">
    <location>
        <begin position="326"/>
        <end position="349"/>
    </location>
</feature>
<feature type="transmembrane region" description="Helical" evidence="8">
    <location>
        <begin position="40"/>
        <end position="59"/>
    </location>
</feature>
<keyword evidence="4" id="KW-0309">Germination</keyword>
<evidence type="ECO:0000313" key="11">
    <source>
        <dbReference type="Proteomes" id="UP000196710"/>
    </source>
</evidence>
<protein>
    <submittedName>
        <fullName evidence="10">GerAB/ArcD/ProY family transporter</fullName>
    </submittedName>
</protein>
<comment type="similarity">
    <text evidence="2">Belongs to the amino acid-polyamine-organocation (APC) superfamily. Spore germination protein (SGP) (TC 2.A.3.9) family.</text>
</comment>
<evidence type="ECO:0000256" key="2">
    <source>
        <dbReference type="ARBA" id="ARBA00007998"/>
    </source>
</evidence>
<dbReference type="Proteomes" id="UP000196710">
    <property type="component" value="Chromosome"/>
</dbReference>
<evidence type="ECO:0000256" key="4">
    <source>
        <dbReference type="ARBA" id="ARBA00022544"/>
    </source>
</evidence>
<reference evidence="11" key="2">
    <citation type="submission" date="2017-05" db="EMBL/GenBank/DDBJ databases">
        <title>Improved OligoMM genomes.</title>
        <authorList>
            <person name="Garzetti D."/>
        </authorList>
    </citation>
    <scope>NUCLEOTIDE SEQUENCE [LARGE SCALE GENOMIC DNA]</scope>
    <source>
        <strain evidence="11">KB18</strain>
    </source>
</reference>